<feature type="transmembrane region" description="Helical" evidence="1">
    <location>
        <begin position="230"/>
        <end position="249"/>
    </location>
</feature>
<gene>
    <name evidence="3" type="ORF">EVG20_g10661</name>
</gene>
<sequence length="307" mass="34410">MLPARLDRAPDVSPMAELSIGIARELQVNYYLSLIYFTILYYDYLVTFSAEVEYFWLQPRRLNWPSALFFVNRYGALLGHIPFVIEVFIYPIICVPLGARQFCSGVHKYHQPYAALLQLVVVALCVIRVSAMYNHNRLVLGYLIILIIGCAILSCWVIFAGVHKDPLVLLGHGAAGCNPLHSQSQSTRLAIAWSGLLMFDCSVFILTVAKAFQIGRQYPGSLIHVLLRDGTLYFAMLFFANLSNILMYLNAAPLLKDTNTVLTNVLSTTAISRLMLNLRAAHEKSKQSWMTESSISRLLEVSGPSEV</sequence>
<feature type="transmembrane region" description="Helical" evidence="1">
    <location>
        <begin position="190"/>
        <end position="209"/>
    </location>
</feature>
<accession>A0A4Y9XQ12</accession>
<dbReference type="Proteomes" id="UP000298327">
    <property type="component" value="Unassembled WGS sequence"/>
</dbReference>
<dbReference type="Pfam" id="PF20151">
    <property type="entry name" value="DUF6533"/>
    <property type="match status" value="1"/>
</dbReference>
<organism evidence="3 4">
    <name type="scientific">Dentipellis fragilis</name>
    <dbReference type="NCBI Taxonomy" id="205917"/>
    <lineage>
        <taxon>Eukaryota</taxon>
        <taxon>Fungi</taxon>
        <taxon>Dikarya</taxon>
        <taxon>Basidiomycota</taxon>
        <taxon>Agaricomycotina</taxon>
        <taxon>Agaricomycetes</taxon>
        <taxon>Russulales</taxon>
        <taxon>Hericiaceae</taxon>
        <taxon>Dentipellis</taxon>
    </lineage>
</organism>
<evidence type="ECO:0000256" key="1">
    <source>
        <dbReference type="SAM" id="Phobius"/>
    </source>
</evidence>
<keyword evidence="4" id="KW-1185">Reference proteome</keyword>
<dbReference type="AlphaFoldDB" id="A0A4Y9XQ12"/>
<proteinExistence type="predicted"/>
<name>A0A4Y9XQ12_9AGAM</name>
<evidence type="ECO:0000313" key="3">
    <source>
        <dbReference type="EMBL" id="TFY52196.1"/>
    </source>
</evidence>
<dbReference type="InterPro" id="IPR045340">
    <property type="entry name" value="DUF6533"/>
</dbReference>
<feature type="transmembrane region" description="Helical" evidence="1">
    <location>
        <begin position="69"/>
        <end position="93"/>
    </location>
</feature>
<protein>
    <recommendedName>
        <fullName evidence="2">DUF6533 domain-containing protein</fullName>
    </recommendedName>
</protein>
<evidence type="ECO:0000313" key="4">
    <source>
        <dbReference type="Proteomes" id="UP000298327"/>
    </source>
</evidence>
<feature type="domain" description="DUF6533" evidence="2">
    <location>
        <begin position="31"/>
        <end position="78"/>
    </location>
</feature>
<feature type="transmembrane region" description="Helical" evidence="1">
    <location>
        <begin position="138"/>
        <end position="159"/>
    </location>
</feature>
<dbReference type="EMBL" id="SEOQ01001354">
    <property type="protein sequence ID" value="TFY52196.1"/>
    <property type="molecule type" value="Genomic_DNA"/>
</dbReference>
<keyword evidence="1" id="KW-1133">Transmembrane helix</keyword>
<feature type="transmembrane region" description="Helical" evidence="1">
    <location>
        <begin position="113"/>
        <end position="131"/>
    </location>
</feature>
<dbReference type="OrthoDB" id="3261349at2759"/>
<comment type="caution">
    <text evidence="3">The sequence shown here is derived from an EMBL/GenBank/DDBJ whole genome shotgun (WGS) entry which is preliminary data.</text>
</comment>
<evidence type="ECO:0000259" key="2">
    <source>
        <dbReference type="Pfam" id="PF20151"/>
    </source>
</evidence>
<feature type="transmembrane region" description="Helical" evidence="1">
    <location>
        <begin position="34"/>
        <end position="57"/>
    </location>
</feature>
<reference evidence="3 4" key="1">
    <citation type="submission" date="2019-02" db="EMBL/GenBank/DDBJ databases">
        <title>Genome sequencing of the rare red list fungi Dentipellis fragilis.</title>
        <authorList>
            <person name="Buettner E."/>
            <person name="Kellner H."/>
        </authorList>
    </citation>
    <scope>NUCLEOTIDE SEQUENCE [LARGE SCALE GENOMIC DNA]</scope>
    <source>
        <strain evidence="3 4">DSM 105465</strain>
    </source>
</reference>
<keyword evidence="1" id="KW-0812">Transmembrane</keyword>
<keyword evidence="1" id="KW-0472">Membrane</keyword>